<sequence>MADSPETSFRDVVPFSEENDVNLQEEPPQRRKRNPRRTTIYVTGNKNRRTQKIVEASGAPDDDDVENLDPSYDEDTVNERILERHVERIHEHVVQEIIRMADPESVKIGPNQENSRNPENQQQMVNKPGDGVAVIYRVICEELGILRGYIRKAGGRMRTYFKEKLVQDFRRLVTGLFLWIARRPQKSLGQISLSGEDALLLCGEIPLIPQNRAPKYTLNELREVLLKSEDVEDGVFHRYLNDVSRWEKIPVRKQNSTATLSINDFQLFNKPFSRGANTIDDLDSDFESRSLLSPSTQVTERDNRTSFDGSVNTTLISSEDEGRGVSSPHSPNASQKNFPIAPVANVPPPAPPPPPLSIFTKQAESGQSPGKVAASKKTASEPSVNKKADKGKQENIPPTAEDDSPFAFLKDIKRGRFNLKKVSR</sequence>
<feature type="compositionally biased region" description="Polar residues" evidence="1">
    <location>
        <begin position="359"/>
        <end position="368"/>
    </location>
</feature>
<protein>
    <submittedName>
        <fullName evidence="2">Uncharacterized protein</fullName>
    </submittedName>
</protein>
<feature type="region of interest" description="Disordered" evidence="1">
    <location>
        <begin position="102"/>
        <end position="126"/>
    </location>
</feature>
<evidence type="ECO:0000256" key="1">
    <source>
        <dbReference type="SAM" id="MobiDB-lite"/>
    </source>
</evidence>
<evidence type="ECO:0000313" key="3">
    <source>
        <dbReference type="Proteomes" id="UP000218231"/>
    </source>
</evidence>
<feature type="compositionally biased region" description="Acidic residues" evidence="1">
    <location>
        <begin position="60"/>
        <end position="72"/>
    </location>
</feature>
<organism evidence="2 3">
    <name type="scientific">Diploscapter pachys</name>
    <dbReference type="NCBI Taxonomy" id="2018661"/>
    <lineage>
        <taxon>Eukaryota</taxon>
        <taxon>Metazoa</taxon>
        <taxon>Ecdysozoa</taxon>
        <taxon>Nematoda</taxon>
        <taxon>Chromadorea</taxon>
        <taxon>Rhabditida</taxon>
        <taxon>Rhabditina</taxon>
        <taxon>Rhabditomorpha</taxon>
        <taxon>Rhabditoidea</taxon>
        <taxon>Rhabditidae</taxon>
        <taxon>Diploscapter</taxon>
    </lineage>
</organism>
<keyword evidence="3" id="KW-1185">Reference proteome</keyword>
<feature type="compositionally biased region" description="Polar residues" evidence="1">
    <location>
        <begin position="306"/>
        <end position="317"/>
    </location>
</feature>
<accession>A0A2A2KHL2</accession>
<feature type="compositionally biased region" description="Pro residues" evidence="1">
    <location>
        <begin position="345"/>
        <end position="356"/>
    </location>
</feature>
<dbReference type="EMBL" id="LIAE01008608">
    <property type="protein sequence ID" value="PAV73397.1"/>
    <property type="molecule type" value="Genomic_DNA"/>
</dbReference>
<comment type="caution">
    <text evidence="2">The sequence shown here is derived from an EMBL/GenBank/DDBJ whole genome shotgun (WGS) entry which is preliminary data.</text>
</comment>
<evidence type="ECO:0000313" key="2">
    <source>
        <dbReference type="EMBL" id="PAV73397.1"/>
    </source>
</evidence>
<feature type="compositionally biased region" description="Basic and acidic residues" evidence="1">
    <location>
        <begin position="384"/>
        <end position="393"/>
    </location>
</feature>
<proteinExistence type="predicted"/>
<reference evidence="2 3" key="1">
    <citation type="journal article" date="2017" name="Curr. Biol.">
        <title>Genome architecture and evolution of a unichromosomal asexual nematode.</title>
        <authorList>
            <person name="Fradin H."/>
            <person name="Zegar C."/>
            <person name="Gutwein M."/>
            <person name="Lucas J."/>
            <person name="Kovtun M."/>
            <person name="Corcoran D."/>
            <person name="Baugh L.R."/>
            <person name="Kiontke K."/>
            <person name="Gunsalus K."/>
            <person name="Fitch D.H."/>
            <person name="Piano F."/>
        </authorList>
    </citation>
    <scope>NUCLEOTIDE SEQUENCE [LARGE SCALE GENOMIC DNA]</scope>
    <source>
        <strain evidence="2">PF1309</strain>
    </source>
</reference>
<dbReference type="AlphaFoldDB" id="A0A2A2KHL2"/>
<feature type="region of interest" description="Disordered" evidence="1">
    <location>
        <begin position="1"/>
        <end position="72"/>
    </location>
</feature>
<dbReference type="Proteomes" id="UP000218231">
    <property type="component" value="Unassembled WGS sequence"/>
</dbReference>
<name>A0A2A2KHL2_9BILA</name>
<gene>
    <name evidence="2" type="ORF">WR25_19160</name>
</gene>
<feature type="compositionally biased region" description="Polar residues" evidence="1">
    <location>
        <begin position="327"/>
        <end position="337"/>
    </location>
</feature>
<feature type="compositionally biased region" description="Polar residues" evidence="1">
    <location>
        <begin position="111"/>
        <end position="125"/>
    </location>
</feature>
<feature type="region of interest" description="Disordered" evidence="1">
    <location>
        <begin position="293"/>
        <end position="408"/>
    </location>
</feature>
<dbReference type="OrthoDB" id="5826361at2759"/>
<dbReference type="STRING" id="2018661.A0A2A2KHL2"/>